<keyword evidence="9" id="KW-1185">Reference proteome</keyword>
<dbReference type="InterPro" id="IPR029063">
    <property type="entry name" value="SAM-dependent_MTases_sf"/>
</dbReference>
<evidence type="ECO:0000256" key="6">
    <source>
        <dbReference type="ARBA" id="ARBA00022694"/>
    </source>
</evidence>
<dbReference type="Proteomes" id="UP000778951">
    <property type="component" value="Unassembled WGS sequence"/>
</dbReference>
<feature type="binding site" evidence="7">
    <location>
        <position position="163"/>
    </location>
    <ligand>
        <name>substrate</name>
    </ligand>
</feature>
<comment type="caution">
    <text evidence="8">The sequence shown here is derived from an EMBL/GenBank/DDBJ whole genome shotgun (WGS) entry which is preliminary data.</text>
</comment>
<dbReference type="SUPFAM" id="SSF53335">
    <property type="entry name" value="S-adenosyl-L-methionine-dependent methyltransferases"/>
    <property type="match status" value="1"/>
</dbReference>
<evidence type="ECO:0000313" key="9">
    <source>
        <dbReference type="Proteomes" id="UP000778951"/>
    </source>
</evidence>
<dbReference type="InterPro" id="IPR055361">
    <property type="entry name" value="tRNA_methyltr_TrmB_bact"/>
</dbReference>
<keyword evidence="6 7" id="KW-0819">tRNA processing</keyword>
<comment type="function">
    <text evidence="2 7">Catalyzes the formation of N(7)-methylguanine at position 46 (m7G46) in tRNA.</text>
</comment>
<dbReference type="RefSeq" id="WP_167695829.1">
    <property type="nucleotide sequence ID" value="NZ_CP118181.1"/>
</dbReference>
<dbReference type="Pfam" id="PF02390">
    <property type="entry name" value="Methyltransf_4"/>
    <property type="match status" value="1"/>
</dbReference>
<proteinExistence type="inferred from homology"/>
<dbReference type="PANTHER" id="PTHR23417:SF14">
    <property type="entry name" value="PENTACOTRIPEPTIDE-REPEAT REGION OF PRORP DOMAIN-CONTAINING PROTEIN"/>
    <property type="match status" value="1"/>
</dbReference>
<evidence type="ECO:0000313" key="8">
    <source>
        <dbReference type="EMBL" id="NIZ69748.1"/>
    </source>
</evidence>
<dbReference type="GO" id="GO:0043527">
    <property type="term" value="C:tRNA methyltransferase complex"/>
    <property type="evidence" value="ECO:0007669"/>
    <property type="project" value="TreeGrafter"/>
</dbReference>
<keyword evidence="4 7" id="KW-0808">Transferase</keyword>
<dbReference type="InterPro" id="IPR003358">
    <property type="entry name" value="tRNA_(Gua-N-7)_MeTrfase_Trmb"/>
</dbReference>
<comment type="catalytic activity">
    <reaction evidence="1 7">
        <text>guanosine(46) in tRNA + S-adenosyl-L-methionine = N(7)-methylguanosine(46) in tRNA + S-adenosyl-L-homocysteine</text>
        <dbReference type="Rhea" id="RHEA:42708"/>
        <dbReference type="Rhea" id="RHEA-COMP:10188"/>
        <dbReference type="Rhea" id="RHEA-COMP:10189"/>
        <dbReference type="ChEBI" id="CHEBI:57856"/>
        <dbReference type="ChEBI" id="CHEBI:59789"/>
        <dbReference type="ChEBI" id="CHEBI:74269"/>
        <dbReference type="ChEBI" id="CHEBI:74480"/>
        <dbReference type="EC" id="2.1.1.33"/>
    </reaction>
</comment>
<dbReference type="PANTHER" id="PTHR23417">
    <property type="entry name" value="3-DEOXY-D-MANNO-OCTULOSONIC-ACID TRANSFERASE/TRNA GUANINE-N 7 - -METHYLTRANSFERASE"/>
    <property type="match status" value="1"/>
</dbReference>
<dbReference type="NCBIfam" id="TIGR00091">
    <property type="entry name" value="tRNA (guanosine(46)-N7)-methyltransferase TrmB"/>
    <property type="match status" value="1"/>
</dbReference>
<evidence type="ECO:0000256" key="4">
    <source>
        <dbReference type="ARBA" id="ARBA00022679"/>
    </source>
</evidence>
<comment type="similarity">
    <text evidence="7">Belongs to the class I-like SAM-binding methyltransferase superfamily. TrmB family.</text>
</comment>
<evidence type="ECO:0000256" key="7">
    <source>
        <dbReference type="HAMAP-Rule" id="MF_01057"/>
    </source>
</evidence>
<evidence type="ECO:0000256" key="1">
    <source>
        <dbReference type="ARBA" id="ARBA00000142"/>
    </source>
</evidence>
<dbReference type="PROSITE" id="PS51625">
    <property type="entry name" value="SAM_MT_TRMB"/>
    <property type="match status" value="1"/>
</dbReference>
<accession>A0A968GGP3</accession>
<reference evidence="8" key="1">
    <citation type="submission" date="2020-03" db="EMBL/GenBank/DDBJ databases">
        <title>Spirochaetal bacteria isolated from arthropods constitute a novel genus Entomospira genus novum within the order Spirochaetales.</title>
        <authorList>
            <person name="Grana-Miraglia L."/>
            <person name="Sikutova S."/>
            <person name="Fingerle V."/>
            <person name="Sing A."/>
            <person name="Castillo-Ramirez S."/>
            <person name="Margos G."/>
            <person name="Rudolf I."/>
        </authorList>
    </citation>
    <scope>NUCLEOTIDE SEQUENCE</scope>
    <source>
        <strain evidence="8">BR149</strain>
    </source>
</reference>
<name>A0A968GGP3_9SPIO</name>
<gene>
    <name evidence="7 8" type="primary">trmB</name>
    <name evidence="8" type="ORF">HCT48_05925</name>
</gene>
<dbReference type="AlphaFoldDB" id="A0A968GGP3"/>
<evidence type="ECO:0000256" key="3">
    <source>
        <dbReference type="ARBA" id="ARBA00022603"/>
    </source>
</evidence>
<feature type="binding site" evidence="7">
    <location>
        <position position="127"/>
    </location>
    <ligand>
        <name>S-adenosyl-L-methionine</name>
        <dbReference type="ChEBI" id="CHEBI:59789"/>
    </ligand>
</feature>
<dbReference type="EMBL" id="JAATLM010000001">
    <property type="protein sequence ID" value="NIZ69748.1"/>
    <property type="molecule type" value="Genomic_DNA"/>
</dbReference>
<comment type="caution">
    <text evidence="7">Lacks conserved residue(s) required for the propagation of feature annotation.</text>
</comment>
<protein>
    <recommendedName>
        <fullName evidence="7">tRNA (guanine-N(7)-)-methyltransferase</fullName>
        <ecNumber evidence="7">2.1.1.33</ecNumber>
    </recommendedName>
    <alternativeName>
        <fullName evidence="7">tRNA (guanine(46)-N(7))-methyltransferase</fullName>
    </alternativeName>
    <alternativeName>
        <fullName evidence="7">tRNA(m7G46)-methyltransferase</fullName>
    </alternativeName>
</protein>
<feature type="binding site" evidence="7">
    <location>
        <position position="77"/>
    </location>
    <ligand>
        <name>S-adenosyl-L-methionine</name>
        <dbReference type="ChEBI" id="CHEBI:59789"/>
    </ligand>
</feature>
<dbReference type="HAMAP" id="MF_01057">
    <property type="entry name" value="tRNA_methyltr_TrmB"/>
    <property type="match status" value="1"/>
</dbReference>
<keyword evidence="3 7" id="KW-0489">Methyltransferase</keyword>
<feature type="binding site" evidence="7">
    <location>
        <position position="52"/>
    </location>
    <ligand>
        <name>S-adenosyl-L-methionine</name>
        <dbReference type="ChEBI" id="CHEBI:59789"/>
    </ligand>
</feature>
<feature type="binding site" evidence="7">
    <location>
        <position position="104"/>
    </location>
    <ligand>
        <name>S-adenosyl-L-methionine</name>
        <dbReference type="ChEBI" id="CHEBI:59789"/>
    </ligand>
</feature>
<keyword evidence="5 7" id="KW-0949">S-adenosyl-L-methionine</keyword>
<evidence type="ECO:0000256" key="5">
    <source>
        <dbReference type="ARBA" id="ARBA00022691"/>
    </source>
</evidence>
<sequence>MNGIKSFVRRTGQITRAQERAIGELSRYIISSEEKELIHFDTYFSKKNVVVEIGFGMGLATYQIAQANPQTGYLGFEVYPAGVGKLLLAIEEHQLKNLYIVQDDAVACVPTMIADATLAGVHLFYPDPWPKKRHHKRRILQKEFIHLLASKLKVGGYLYIVTDWQEYAEEILARLMVEPLLKNRYDDYAEPQSWRPMTRFNEKANEAGRSSWELFFTRI</sequence>
<dbReference type="EC" id="2.1.1.33" evidence="7"/>
<comment type="pathway">
    <text evidence="7">tRNA modification; N(7)-methylguanine-tRNA biosynthesis.</text>
</comment>
<dbReference type="GO" id="GO:0008176">
    <property type="term" value="F:tRNA (guanine(46)-N7)-methyltransferase activity"/>
    <property type="evidence" value="ECO:0007669"/>
    <property type="project" value="UniProtKB-UniRule"/>
</dbReference>
<organism evidence="8 9">
    <name type="scientific">Entomospira culicis</name>
    <dbReference type="NCBI Taxonomy" id="2719989"/>
    <lineage>
        <taxon>Bacteria</taxon>
        <taxon>Pseudomonadati</taxon>
        <taxon>Spirochaetota</taxon>
        <taxon>Spirochaetia</taxon>
        <taxon>Spirochaetales</taxon>
        <taxon>Spirochaetaceae</taxon>
        <taxon>Entomospira</taxon>
    </lineage>
</organism>
<dbReference type="Gene3D" id="3.40.50.150">
    <property type="entry name" value="Vaccinia Virus protein VP39"/>
    <property type="match status" value="1"/>
</dbReference>
<evidence type="ECO:0000256" key="2">
    <source>
        <dbReference type="ARBA" id="ARBA00003015"/>
    </source>
</evidence>
<feature type="binding site" evidence="7">
    <location>
        <position position="131"/>
    </location>
    <ligand>
        <name>substrate</name>
    </ligand>
</feature>